<dbReference type="GO" id="GO:0016020">
    <property type="term" value="C:membrane"/>
    <property type="evidence" value="ECO:0007669"/>
    <property type="project" value="TreeGrafter"/>
</dbReference>
<evidence type="ECO:0000256" key="2">
    <source>
        <dbReference type="ARBA" id="ARBA00023002"/>
    </source>
</evidence>
<dbReference type="OrthoDB" id="9810734at2"/>
<dbReference type="EMBL" id="FOKG01000022">
    <property type="protein sequence ID" value="SFB58317.1"/>
    <property type="molecule type" value="Genomic_DNA"/>
</dbReference>
<organism evidence="4 5">
    <name type="scientific">Amycolatopsis marina</name>
    <dbReference type="NCBI Taxonomy" id="490629"/>
    <lineage>
        <taxon>Bacteria</taxon>
        <taxon>Bacillati</taxon>
        <taxon>Actinomycetota</taxon>
        <taxon>Actinomycetes</taxon>
        <taxon>Pseudonocardiales</taxon>
        <taxon>Pseudonocardiaceae</taxon>
        <taxon>Amycolatopsis</taxon>
    </lineage>
</organism>
<dbReference type="PRINTS" id="PR00081">
    <property type="entry name" value="GDHRDH"/>
</dbReference>
<dbReference type="Pfam" id="PF00106">
    <property type="entry name" value="adh_short"/>
    <property type="match status" value="1"/>
</dbReference>
<dbReference type="SUPFAM" id="SSF51735">
    <property type="entry name" value="NAD(P)-binding Rossmann-fold domains"/>
    <property type="match status" value="2"/>
</dbReference>
<reference evidence="5" key="1">
    <citation type="submission" date="2016-10" db="EMBL/GenBank/DDBJ databases">
        <authorList>
            <person name="Varghese N."/>
            <person name="Submissions S."/>
        </authorList>
    </citation>
    <scope>NUCLEOTIDE SEQUENCE [LARGE SCALE GENOMIC DNA]</scope>
    <source>
        <strain evidence="5">CGMCC 4.3568</strain>
    </source>
</reference>
<dbReference type="Proteomes" id="UP000243799">
    <property type="component" value="Unassembled WGS sequence"/>
</dbReference>
<accession>A0A1I1C7C7</accession>
<dbReference type="PANTHER" id="PTHR44196:SF1">
    <property type="entry name" value="DEHYDROGENASE_REDUCTASE SDR FAMILY MEMBER 7B"/>
    <property type="match status" value="1"/>
</dbReference>
<dbReference type="STRING" id="490629.SAMN05216266_12213"/>
<dbReference type="Pfam" id="PF07993">
    <property type="entry name" value="NAD_binding_4"/>
    <property type="match status" value="1"/>
</dbReference>
<dbReference type="InterPro" id="IPR057313">
    <property type="entry name" value="Maqu_2507-like"/>
</dbReference>
<comment type="similarity">
    <text evidence="1">Belongs to the short-chain dehydrogenases/reductases (SDR) family.</text>
</comment>
<evidence type="ECO:0000313" key="5">
    <source>
        <dbReference type="Proteomes" id="UP000243799"/>
    </source>
</evidence>
<proteinExistence type="inferred from homology"/>
<dbReference type="NCBIfam" id="NF005539">
    <property type="entry name" value="PRK07201.1"/>
    <property type="match status" value="1"/>
</dbReference>
<evidence type="ECO:0000313" key="4">
    <source>
        <dbReference type="EMBL" id="SFB58317.1"/>
    </source>
</evidence>
<dbReference type="CDD" id="cd05263">
    <property type="entry name" value="MupV_like_SDR_e"/>
    <property type="match status" value="1"/>
</dbReference>
<protein>
    <submittedName>
        <fullName evidence="4">Thioester reductase domain-containing protein</fullName>
    </submittedName>
</protein>
<dbReference type="SMART" id="SM00822">
    <property type="entry name" value="PKS_KR"/>
    <property type="match status" value="1"/>
</dbReference>
<name>A0A1I1C7C7_9PSEU</name>
<dbReference type="InterPro" id="IPR036291">
    <property type="entry name" value="NAD(P)-bd_dom_sf"/>
</dbReference>
<sequence>MTTYFVTGATGFLGRRLVARLLERDETTTVYALVRKTSAQRLTELAATWPNSQRLVPVTGDLTDEGLGIDPTALSPIDHVVHLAAVYDFTASEAANTAANVDGTRHVLEFARAAGAGRLHHVSSIAVAGDHPGRFTEADFDLGQGFESPYHATKFAAEKLVRAQTDVPYSVYRPSAVVGDSRTGEMDKIDGPYYFLPAISRLAALPSALPLAGPHLGATNLVPVDYVIAAMDHLMHTNAPSGATYHLGSPRPQALTEVYNAFAAAAGAPRIGATLPEPASALLRALGSGAARAAAAGVDRLPGGRAARARVLAELGIPLAVLPHLSMAVRFDTRATVAALAGSGITLPELSAYAGAVYDYWLRHLDPDRARRKRPGGALHGRTVLITGASSGIGRATALQAAERGATVLLVARRAVELDQVRSEITPSGGRASAYPCDLTDPDAVESLVKTVLAEHGAVDMLVNNAGRSIRRSVLLSTERVHDFERTMAINYFGPIRLILGLLPSMAQRRFGHIVNVTTQGLQTDTPRFAAYLASKAALEEFGLAAGRETLADGITFTSVRMPLVRTEMIAPTGIYRTLPSSSPRRAAALVIEALEQRPEVRNLPEGTAAELAGRFAPRLARLAANLVYQAVPESAPEARDQPRTPPLAAVAGTVTRLLWRRRP</sequence>
<dbReference type="GO" id="GO:0016491">
    <property type="term" value="F:oxidoreductase activity"/>
    <property type="evidence" value="ECO:0007669"/>
    <property type="project" value="UniProtKB-KW"/>
</dbReference>
<dbReference type="Gene3D" id="3.40.50.720">
    <property type="entry name" value="NAD(P)-binding Rossmann-like Domain"/>
    <property type="match status" value="2"/>
</dbReference>
<gene>
    <name evidence="4" type="ORF">SAMN05216266_12213</name>
</gene>
<dbReference type="InterPro" id="IPR002347">
    <property type="entry name" value="SDR_fam"/>
</dbReference>
<keyword evidence="5" id="KW-1185">Reference proteome</keyword>
<dbReference type="CDD" id="cd05233">
    <property type="entry name" value="SDR_c"/>
    <property type="match status" value="1"/>
</dbReference>
<dbReference type="AlphaFoldDB" id="A0A1I1C7C7"/>
<dbReference type="PRINTS" id="PR00080">
    <property type="entry name" value="SDRFAMILY"/>
</dbReference>
<dbReference type="InterPro" id="IPR013120">
    <property type="entry name" value="FAR_NAD-bd"/>
</dbReference>
<dbReference type="RefSeq" id="WP_091677425.1">
    <property type="nucleotide sequence ID" value="NZ_FOKG01000022.1"/>
</dbReference>
<dbReference type="PANTHER" id="PTHR44196">
    <property type="entry name" value="DEHYDROGENASE/REDUCTASE SDR FAMILY MEMBER 7B"/>
    <property type="match status" value="1"/>
</dbReference>
<dbReference type="InterPro" id="IPR057326">
    <property type="entry name" value="KR_dom"/>
</dbReference>
<feature type="domain" description="Ketoreductase" evidence="3">
    <location>
        <begin position="382"/>
        <end position="561"/>
    </location>
</feature>
<evidence type="ECO:0000259" key="3">
    <source>
        <dbReference type="SMART" id="SM00822"/>
    </source>
</evidence>
<evidence type="ECO:0000256" key="1">
    <source>
        <dbReference type="ARBA" id="ARBA00006484"/>
    </source>
</evidence>
<keyword evidence="2" id="KW-0560">Oxidoreductase</keyword>